<dbReference type="SUPFAM" id="SSF58113">
    <property type="entry name" value="Apolipoprotein A-I"/>
    <property type="match status" value="1"/>
</dbReference>
<keyword evidence="2" id="KW-0812">Transmembrane</keyword>
<comment type="caution">
    <text evidence="3">The sequence shown here is derived from an EMBL/GenBank/DDBJ whole genome shotgun (WGS) entry which is preliminary data.</text>
</comment>
<evidence type="ECO:0000256" key="1">
    <source>
        <dbReference type="SAM" id="MobiDB-lite"/>
    </source>
</evidence>
<evidence type="ECO:0000256" key="2">
    <source>
        <dbReference type="SAM" id="Phobius"/>
    </source>
</evidence>
<reference evidence="3 4" key="1">
    <citation type="submission" date="2019-12" db="EMBL/GenBank/DDBJ databases">
        <title>A genome sequence resource for the geographically widespread anthracnose pathogen Colletotrichum asianum.</title>
        <authorList>
            <person name="Meng Y."/>
        </authorList>
    </citation>
    <scope>NUCLEOTIDE SEQUENCE [LARGE SCALE GENOMIC DNA]</scope>
    <source>
        <strain evidence="3 4">ICMP 18580</strain>
    </source>
</reference>
<evidence type="ECO:0000313" key="4">
    <source>
        <dbReference type="Proteomes" id="UP000434172"/>
    </source>
</evidence>
<dbReference type="Proteomes" id="UP000434172">
    <property type="component" value="Unassembled WGS sequence"/>
</dbReference>
<dbReference type="AlphaFoldDB" id="A0A8H3WHY9"/>
<evidence type="ECO:0000313" key="3">
    <source>
        <dbReference type="EMBL" id="KAF0329071.1"/>
    </source>
</evidence>
<feature type="transmembrane region" description="Helical" evidence="2">
    <location>
        <begin position="16"/>
        <end position="32"/>
    </location>
</feature>
<proteinExistence type="predicted"/>
<protein>
    <submittedName>
        <fullName evidence="3">Uncharacterized protein</fullName>
    </submittedName>
</protein>
<sequence length="447" mass="49977">MEGKSQERPRRRRRSFSSLIIVTRFWIFSLFIHYNHNAAMRLTSVLPLAFAAIALIEGVKRDAQNTHTPGPGRSNPDSRQCHPWESLKPDVDIELLYAFYSSSFFTSWVDQALGMVQPTPTLANRSMTSQDDDNGHNKYDDKINNLIALLVIAQEKFANHTITRPTKRSVEGSNQHDINAILVKILDRIVKAQEDPSERDIELIWTALLQRLVKAHEDAAKPSNPWTAPTKLTAAASIITLVIGVLNFFKDRIISLDCRICGWRLASLVLWITGWEAATQLKDRLSVVEKAISGRANVEPFISATALDNPMQCLKTRVANLNTDLGKTTKDTTDLGTNLGNDITRLDKLVADKATELEELVANKATELEKLVADKAIELKKLVGDNDADLEKRVDGNMVKLEHRVNKNTADLGSRLDKKSDEFSKKLGDLETSLQVHKDMAVSLAHN</sequence>
<accession>A0A8H3WHY9</accession>
<feature type="region of interest" description="Disordered" evidence="1">
    <location>
        <begin position="64"/>
        <end position="83"/>
    </location>
</feature>
<name>A0A8H3WHY9_9PEZI</name>
<organism evidence="3 4">
    <name type="scientific">Colletotrichum asianum</name>
    <dbReference type="NCBI Taxonomy" id="702518"/>
    <lineage>
        <taxon>Eukaryota</taxon>
        <taxon>Fungi</taxon>
        <taxon>Dikarya</taxon>
        <taxon>Ascomycota</taxon>
        <taxon>Pezizomycotina</taxon>
        <taxon>Sordariomycetes</taxon>
        <taxon>Hypocreomycetidae</taxon>
        <taxon>Glomerellales</taxon>
        <taxon>Glomerellaceae</taxon>
        <taxon>Colletotrichum</taxon>
        <taxon>Colletotrichum gloeosporioides species complex</taxon>
    </lineage>
</organism>
<keyword evidence="2" id="KW-0472">Membrane</keyword>
<keyword evidence="4" id="KW-1185">Reference proteome</keyword>
<dbReference type="Gene3D" id="1.20.120.20">
    <property type="entry name" value="Apolipoprotein"/>
    <property type="match status" value="1"/>
</dbReference>
<dbReference type="EMBL" id="WOWK01000014">
    <property type="protein sequence ID" value="KAF0329071.1"/>
    <property type="molecule type" value="Genomic_DNA"/>
</dbReference>
<gene>
    <name evidence="3" type="ORF">GQ607_003739</name>
</gene>
<keyword evidence="2" id="KW-1133">Transmembrane helix</keyword>
<dbReference type="OrthoDB" id="4831715at2759"/>